<evidence type="ECO:0000313" key="7">
    <source>
        <dbReference type="Proteomes" id="UP001377567"/>
    </source>
</evidence>
<reference evidence="6 7" key="1">
    <citation type="journal article" date="2023" name="Elife">
        <title>Identification of key yeast species and microbe-microbe interactions impacting larval growth of Drosophila in the wild.</title>
        <authorList>
            <person name="Mure A."/>
            <person name="Sugiura Y."/>
            <person name="Maeda R."/>
            <person name="Honda K."/>
            <person name="Sakurai N."/>
            <person name="Takahashi Y."/>
            <person name="Watada M."/>
            <person name="Katoh T."/>
            <person name="Gotoh A."/>
            <person name="Gotoh Y."/>
            <person name="Taniguchi I."/>
            <person name="Nakamura K."/>
            <person name="Hayashi T."/>
            <person name="Katayama T."/>
            <person name="Uemura T."/>
            <person name="Hattori Y."/>
        </authorList>
    </citation>
    <scope>NUCLEOTIDE SEQUENCE [LARGE SCALE GENOMIC DNA]</scope>
    <source>
        <strain evidence="6 7">KH-74</strain>
    </source>
</reference>
<keyword evidence="7" id="KW-1185">Reference proteome</keyword>
<sequence length="166" mass="18852">MNNNNTRTNDERSEFLSGIAAMNVLEQPMRRAQIDILKEGGPAALAAALQRPKKKNNRRHKGARQILSDETKRINAILEQEQQKHEEDPAYVRRVPQVTTFNVSAPPSVRPVKHYCDITGLSGPYTSPTNNIRYHNSEIFQFIVKPMTPGVDQEYLKLRGANFVLK</sequence>
<dbReference type="InterPro" id="IPR029525">
    <property type="entry name" value="INO80C/Ies6"/>
</dbReference>
<dbReference type="SMART" id="SM00993">
    <property type="entry name" value="YL1_C"/>
    <property type="match status" value="1"/>
</dbReference>
<dbReference type="Proteomes" id="UP001377567">
    <property type="component" value="Unassembled WGS sequence"/>
</dbReference>
<dbReference type="EMBL" id="BTGD01000013">
    <property type="protein sequence ID" value="GMM57549.1"/>
    <property type="molecule type" value="Genomic_DNA"/>
</dbReference>
<dbReference type="GO" id="GO:0031011">
    <property type="term" value="C:Ino80 complex"/>
    <property type="evidence" value="ECO:0007669"/>
    <property type="project" value="InterPro"/>
</dbReference>
<evidence type="ECO:0000256" key="3">
    <source>
        <dbReference type="ARBA" id="ARBA00023163"/>
    </source>
</evidence>
<evidence type="ECO:0000256" key="1">
    <source>
        <dbReference type="ARBA" id="ARBA00004123"/>
    </source>
</evidence>
<comment type="subcellular location">
    <subcellularLocation>
        <location evidence="1">Nucleus</location>
    </subcellularLocation>
</comment>
<feature type="domain" description="Vps72/YL1 C-terminal" evidence="5">
    <location>
        <begin position="114"/>
        <end position="143"/>
    </location>
</feature>
<dbReference type="GO" id="GO:0006338">
    <property type="term" value="P:chromatin remodeling"/>
    <property type="evidence" value="ECO:0007669"/>
    <property type="project" value="InterPro"/>
</dbReference>
<gene>
    <name evidence="6" type="ORF">DAKH74_041650</name>
</gene>
<evidence type="ECO:0000313" key="6">
    <source>
        <dbReference type="EMBL" id="GMM57549.1"/>
    </source>
</evidence>
<proteinExistence type="predicted"/>
<dbReference type="PANTHER" id="PTHR31200">
    <property type="entry name" value="INO80 COMPLEX SUBUNIT C"/>
    <property type="match status" value="1"/>
</dbReference>
<name>A0AAV5S121_MAUHU</name>
<protein>
    <submittedName>
        <fullName evidence="6">Ies6 protein</fullName>
    </submittedName>
</protein>
<evidence type="ECO:0000256" key="2">
    <source>
        <dbReference type="ARBA" id="ARBA00023015"/>
    </source>
</evidence>
<evidence type="ECO:0000256" key="4">
    <source>
        <dbReference type="ARBA" id="ARBA00023242"/>
    </source>
</evidence>
<comment type="caution">
    <text evidence="6">The sequence shown here is derived from an EMBL/GenBank/DDBJ whole genome shotgun (WGS) entry which is preliminary data.</text>
</comment>
<keyword evidence="4" id="KW-0539">Nucleus</keyword>
<dbReference type="AlphaFoldDB" id="A0AAV5S121"/>
<dbReference type="PANTHER" id="PTHR31200:SF1">
    <property type="entry name" value="INO80 COMPLEX SUBUNIT C"/>
    <property type="match status" value="1"/>
</dbReference>
<accession>A0AAV5S121</accession>
<organism evidence="6 7">
    <name type="scientific">Maudiozyma humilis</name>
    <name type="common">Sour dough yeast</name>
    <name type="synonym">Kazachstania humilis</name>
    <dbReference type="NCBI Taxonomy" id="51915"/>
    <lineage>
        <taxon>Eukaryota</taxon>
        <taxon>Fungi</taxon>
        <taxon>Dikarya</taxon>
        <taxon>Ascomycota</taxon>
        <taxon>Saccharomycotina</taxon>
        <taxon>Saccharomycetes</taxon>
        <taxon>Saccharomycetales</taxon>
        <taxon>Saccharomycetaceae</taxon>
        <taxon>Maudiozyma</taxon>
    </lineage>
</organism>
<keyword evidence="2" id="KW-0805">Transcription regulation</keyword>
<keyword evidence="3" id="KW-0804">Transcription</keyword>
<evidence type="ECO:0000259" key="5">
    <source>
        <dbReference type="SMART" id="SM00993"/>
    </source>
</evidence>
<dbReference type="InterPro" id="IPR013272">
    <property type="entry name" value="Vps72/YL1_C"/>
</dbReference>
<dbReference type="Pfam" id="PF08265">
    <property type="entry name" value="YL1_C"/>
    <property type="match status" value="1"/>
</dbReference>